<evidence type="ECO:0000313" key="1">
    <source>
        <dbReference type="EMBL" id="KAH3877706.1"/>
    </source>
</evidence>
<reference evidence="1" key="1">
    <citation type="journal article" date="2019" name="bioRxiv">
        <title>The Genome of the Zebra Mussel, Dreissena polymorpha: A Resource for Invasive Species Research.</title>
        <authorList>
            <person name="McCartney M.A."/>
            <person name="Auch B."/>
            <person name="Kono T."/>
            <person name="Mallez S."/>
            <person name="Zhang Y."/>
            <person name="Obille A."/>
            <person name="Becker A."/>
            <person name="Abrahante J.E."/>
            <person name="Garbe J."/>
            <person name="Badalamenti J.P."/>
            <person name="Herman A."/>
            <person name="Mangelson H."/>
            <person name="Liachko I."/>
            <person name="Sullivan S."/>
            <person name="Sone E.D."/>
            <person name="Koren S."/>
            <person name="Silverstein K.A.T."/>
            <person name="Beckman K.B."/>
            <person name="Gohl D.M."/>
        </authorList>
    </citation>
    <scope>NUCLEOTIDE SEQUENCE</scope>
    <source>
        <strain evidence="1">Duluth1</strain>
        <tissue evidence="1">Whole animal</tissue>
    </source>
</reference>
<accession>A0A9D4MLM3</accession>
<proteinExistence type="predicted"/>
<keyword evidence="2" id="KW-1185">Reference proteome</keyword>
<sequence length="58" mass="6612">MLYKIVNDLVDIPANHNLIQAPSSPKDHKKKYHLPTTSTSYYKIHSSHVLYPFGTTSL</sequence>
<gene>
    <name evidence="1" type="ORF">DPMN_001582</name>
</gene>
<reference evidence="1" key="2">
    <citation type="submission" date="2020-11" db="EMBL/GenBank/DDBJ databases">
        <authorList>
            <person name="McCartney M.A."/>
            <person name="Auch B."/>
            <person name="Kono T."/>
            <person name="Mallez S."/>
            <person name="Becker A."/>
            <person name="Gohl D.M."/>
            <person name="Silverstein K.A.T."/>
            <person name="Koren S."/>
            <person name="Bechman K.B."/>
            <person name="Herman A."/>
            <person name="Abrahante J.E."/>
            <person name="Garbe J."/>
        </authorList>
    </citation>
    <scope>NUCLEOTIDE SEQUENCE</scope>
    <source>
        <strain evidence="1">Duluth1</strain>
        <tissue evidence="1">Whole animal</tissue>
    </source>
</reference>
<dbReference type="EMBL" id="JAIWYP010000001">
    <property type="protein sequence ID" value="KAH3877706.1"/>
    <property type="molecule type" value="Genomic_DNA"/>
</dbReference>
<dbReference type="AlphaFoldDB" id="A0A9D4MLM3"/>
<dbReference type="Proteomes" id="UP000828390">
    <property type="component" value="Unassembled WGS sequence"/>
</dbReference>
<organism evidence="1 2">
    <name type="scientific">Dreissena polymorpha</name>
    <name type="common">Zebra mussel</name>
    <name type="synonym">Mytilus polymorpha</name>
    <dbReference type="NCBI Taxonomy" id="45954"/>
    <lineage>
        <taxon>Eukaryota</taxon>
        <taxon>Metazoa</taxon>
        <taxon>Spiralia</taxon>
        <taxon>Lophotrochozoa</taxon>
        <taxon>Mollusca</taxon>
        <taxon>Bivalvia</taxon>
        <taxon>Autobranchia</taxon>
        <taxon>Heteroconchia</taxon>
        <taxon>Euheterodonta</taxon>
        <taxon>Imparidentia</taxon>
        <taxon>Neoheterodontei</taxon>
        <taxon>Myida</taxon>
        <taxon>Dreissenoidea</taxon>
        <taxon>Dreissenidae</taxon>
        <taxon>Dreissena</taxon>
    </lineage>
</organism>
<protein>
    <submittedName>
        <fullName evidence="1">Uncharacterized protein</fullName>
    </submittedName>
</protein>
<name>A0A9D4MLM3_DREPO</name>
<comment type="caution">
    <text evidence="1">The sequence shown here is derived from an EMBL/GenBank/DDBJ whole genome shotgun (WGS) entry which is preliminary data.</text>
</comment>
<evidence type="ECO:0000313" key="2">
    <source>
        <dbReference type="Proteomes" id="UP000828390"/>
    </source>
</evidence>